<proteinExistence type="predicted"/>
<name>B5AD83_HV1</name>
<gene>
    <name evidence="1" type="primary">env</name>
</gene>
<protein>
    <submittedName>
        <fullName evidence="1">Truncated env protein</fullName>
    </submittedName>
</protein>
<organismHost>
    <name type="scientific">Homo sapiens</name>
    <name type="common">Human</name>
    <dbReference type="NCBI Taxonomy" id="9606"/>
</organismHost>
<accession>B5AD83</accession>
<organism evidence="1">
    <name type="scientific">Human immunodeficiency virus type 1</name>
    <name type="common">HIV-1</name>
    <dbReference type="NCBI Taxonomy" id="11676"/>
    <lineage>
        <taxon>Viruses</taxon>
        <taxon>Riboviria</taxon>
        <taxon>Pararnavirae</taxon>
        <taxon>Artverviricota</taxon>
        <taxon>Revtraviricetes</taxon>
        <taxon>Ortervirales</taxon>
        <taxon>Retroviridae</taxon>
        <taxon>Orthoretrovirinae</taxon>
        <taxon>Lentivirus</taxon>
        <taxon>Lentivirus humimdef1</taxon>
    </lineage>
</organism>
<dbReference type="EMBL" id="EU836446">
    <property type="protein sequence ID" value="ACG70526.1"/>
    <property type="molecule type" value="Genomic_DNA"/>
</dbReference>
<sequence length="21" mass="2707">MRVMRILRNCQQWWIWGILGF</sequence>
<evidence type="ECO:0000313" key="1">
    <source>
        <dbReference type="EMBL" id="ACG70526.1"/>
    </source>
</evidence>
<reference evidence="1" key="1">
    <citation type="journal article" date="2008" name="J. Virol.">
        <title>Human immunodeficiency virus (HIV) type 1 proviral hypermutation correlates with CD4 count in HIV-infected women from Kenya.</title>
        <authorList>
            <person name="Land A.M."/>
            <person name="Ball T.B."/>
            <person name="Luo M."/>
            <person name="Pilon R."/>
            <person name="Sandstrom P."/>
            <person name="Embree J.E."/>
            <person name="Wachihi C."/>
            <person name="Kimani J."/>
            <person name="Plummer F.A."/>
        </authorList>
    </citation>
    <scope>NUCLEOTIDE SEQUENCE</scope>
    <source>
        <strain evidence="1">ML1420</strain>
    </source>
</reference>